<evidence type="ECO:0000256" key="1">
    <source>
        <dbReference type="ARBA" id="ARBA00022679"/>
    </source>
</evidence>
<dbReference type="GO" id="GO:0008982">
    <property type="term" value="F:protein-N(PI)-phosphohistidine-sugar phosphotransferase activity"/>
    <property type="evidence" value="ECO:0007669"/>
    <property type="project" value="InterPro"/>
</dbReference>
<evidence type="ECO:0000256" key="3">
    <source>
        <dbReference type="ARBA" id="ARBA00023015"/>
    </source>
</evidence>
<organism evidence="9 10">
    <name type="scientific">Virgibacillus chiguensis</name>
    <dbReference type="NCBI Taxonomy" id="411959"/>
    <lineage>
        <taxon>Bacteria</taxon>
        <taxon>Bacillati</taxon>
        <taxon>Bacillota</taxon>
        <taxon>Bacilli</taxon>
        <taxon>Bacillales</taxon>
        <taxon>Bacillaceae</taxon>
        <taxon>Virgibacillus</taxon>
    </lineage>
</organism>
<accession>A0A1M5TUL5</accession>
<keyword evidence="5" id="KW-0804">Transcription</keyword>
<dbReference type="Pfam" id="PF00874">
    <property type="entry name" value="PRD"/>
    <property type="match status" value="2"/>
</dbReference>
<dbReference type="PROSITE" id="PS51099">
    <property type="entry name" value="PTS_EIIB_TYPE_2"/>
    <property type="match status" value="1"/>
</dbReference>
<keyword evidence="2" id="KW-0677">Repeat</keyword>
<dbReference type="InterPro" id="IPR036388">
    <property type="entry name" value="WH-like_DNA-bd_sf"/>
</dbReference>
<dbReference type="InterPro" id="IPR011608">
    <property type="entry name" value="PRD"/>
</dbReference>
<dbReference type="InterPro" id="IPR002178">
    <property type="entry name" value="PTS_EIIA_type-2_dom"/>
</dbReference>
<evidence type="ECO:0000313" key="9">
    <source>
        <dbReference type="EMBL" id="SHH54320.1"/>
    </source>
</evidence>
<dbReference type="InterPro" id="IPR007737">
    <property type="entry name" value="Mga_HTH"/>
</dbReference>
<dbReference type="GO" id="GO:0009401">
    <property type="term" value="P:phosphoenolpyruvate-dependent sugar phosphotransferase system"/>
    <property type="evidence" value="ECO:0007669"/>
    <property type="project" value="InterPro"/>
</dbReference>
<dbReference type="Gene3D" id="3.40.50.2300">
    <property type="match status" value="1"/>
</dbReference>
<dbReference type="InterPro" id="IPR050661">
    <property type="entry name" value="BglG_antiterminators"/>
</dbReference>
<dbReference type="PROSITE" id="PS51094">
    <property type="entry name" value="PTS_EIIA_TYPE_2"/>
    <property type="match status" value="1"/>
</dbReference>
<dbReference type="Gene3D" id="1.10.1790.10">
    <property type="entry name" value="PRD domain"/>
    <property type="match status" value="2"/>
</dbReference>
<dbReference type="Pfam" id="PF02302">
    <property type="entry name" value="PTS_IIB"/>
    <property type="match status" value="1"/>
</dbReference>
<protein>
    <submittedName>
        <fullName evidence="9">Lichenan operon transcriptional antiterminator</fullName>
    </submittedName>
</protein>
<keyword evidence="4" id="KW-0010">Activator</keyword>
<dbReference type="CDD" id="cd05568">
    <property type="entry name" value="PTS_IIB_bgl_like"/>
    <property type="match status" value="1"/>
</dbReference>
<dbReference type="Pfam" id="PF00359">
    <property type="entry name" value="PTS_EIIA_2"/>
    <property type="match status" value="1"/>
</dbReference>
<dbReference type="Proteomes" id="UP000184079">
    <property type="component" value="Unassembled WGS sequence"/>
</dbReference>
<dbReference type="PANTHER" id="PTHR30185">
    <property type="entry name" value="CRYPTIC BETA-GLUCOSIDE BGL OPERON ANTITERMINATOR"/>
    <property type="match status" value="1"/>
</dbReference>
<dbReference type="SUPFAM" id="SSF55804">
    <property type="entry name" value="Phoshotransferase/anion transport protein"/>
    <property type="match status" value="1"/>
</dbReference>
<evidence type="ECO:0000256" key="4">
    <source>
        <dbReference type="ARBA" id="ARBA00023159"/>
    </source>
</evidence>
<evidence type="ECO:0000259" key="6">
    <source>
        <dbReference type="PROSITE" id="PS51094"/>
    </source>
</evidence>
<dbReference type="InterPro" id="IPR016152">
    <property type="entry name" value="PTrfase/Anion_transptr"/>
</dbReference>
<dbReference type="Gene3D" id="3.40.930.10">
    <property type="entry name" value="Mannitol-specific EII, Chain A"/>
    <property type="match status" value="1"/>
</dbReference>
<dbReference type="Pfam" id="PF08279">
    <property type="entry name" value="HTH_11"/>
    <property type="match status" value="1"/>
</dbReference>
<evidence type="ECO:0000256" key="5">
    <source>
        <dbReference type="ARBA" id="ARBA00023163"/>
    </source>
</evidence>
<reference evidence="10" key="1">
    <citation type="submission" date="2016-11" db="EMBL/GenBank/DDBJ databases">
        <authorList>
            <person name="Varghese N."/>
            <person name="Submissions S."/>
        </authorList>
    </citation>
    <scope>NUCLEOTIDE SEQUENCE [LARGE SCALE GENOMIC DNA]</scope>
    <source>
        <strain evidence="10">CGMCC 1.6496</strain>
    </source>
</reference>
<dbReference type="SUPFAM" id="SSF52794">
    <property type="entry name" value="PTS system IIB component-like"/>
    <property type="match status" value="1"/>
</dbReference>
<evidence type="ECO:0000259" key="7">
    <source>
        <dbReference type="PROSITE" id="PS51099"/>
    </source>
</evidence>
<feature type="domain" description="PRD" evidence="8">
    <location>
        <begin position="295"/>
        <end position="402"/>
    </location>
</feature>
<name>A0A1M5TUL5_9BACI</name>
<dbReference type="Pfam" id="PF05043">
    <property type="entry name" value="Mga"/>
    <property type="match status" value="1"/>
</dbReference>
<feature type="domain" description="PRD" evidence="8">
    <location>
        <begin position="183"/>
        <end position="288"/>
    </location>
</feature>
<dbReference type="RefSeq" id="WP_073008867.1">
    <property type="nucleotide sequence ID" value="NZ_FQXD01000008.1"/>
</dbReference>
<feature type="domain" description="PTS EIIA type-2" evidence="6">
    <location>
        <begin position="499"/>
        <end position="637"/>
    </location>
</feature>
<dbReference type="InterPro" id="IPR036095">
    <property type="entry name" value="PTS_EIIB-like_sf"/>
</dbReference>
<proteinExistence type="predicted"/>
<sequence length="637" mass="73853">MKSCHFAILKLLDKEESKVLTSAQLAMEINVSPKTVRTEIKHLNMILSDYNMCIKSLRGKGYILKGKDNRKINELLSSNVNERRSQIPVDSNERVNYLLEKLLFSNGFIKMEDLHAELFISRSTLQGDLKKVRKLLQLYGLFIEHKPNFGMKIVGDETLIRFCLSEYIFNQHPLLLKEQMRNILSLKELTIIRNSIIENIRKYNIAISDISLHNLIIHVSIAYKRLLEHKSVEFMREKVYSLFYEKEYEVAKKILERMESGLGIKFPETEVAYLTIHLKGAKLTSTPDNLNFQNIVDENIYCVAKQVIQVIDDAYDLKLTGDEELLINLCLHLKPAISRFRYQMNLRNPMLEEIKMKYPLSFEAALTGVSVINKRFSVQFNESEIGYIALHIEAALEKAKRSYKERKRSLIVCATGLGSSQLLMHKLTNIFGKKLHITETVEQYNLTRLNLKNYDFIISTIPIKNKLPIPVVHISSILGNIDISKIERMLDYSDINLREFIFSEFTFLQRDFRTPHSIIRFLTNNVVQKGQADTDYIQSVLERESFSPTSFGNMVAIPHPLKPGTNATFLSILTLCRPVNWGDKSVQLVLLLNINKNRKEDLQPMYQSLVHLIDDKQKVFQLLRCKTYRNVIEIIKE</sequence>
<dbReference type="OrthoDB" id="3710983at2"/>
<keyword evidence="3" id="KW-0805">Transcription regulation</keyword>
<dbReference type="InterPro" id="IPR013196">
    <property type="entry name" value="HTH_11"/>
</dbReference>
<evidence type="ECO:0000256" key="2">
    <source>
        <dbReference type="ARBA" id="ARBA00022737"/>
    </source>
</evidence>
<dbReference type="AlphaFoldDB" id="A0A1M5TUL5"/>
<dbReference type="InterPro" id="IPR013011">
    <property type="entry name" value="PTS_EIIB_2"/>
</dbReference>
<dbReference type="PROSITE" id="PS51372">
    <property type="entry name" value="PRD_2"/>
    <property type="match status" value="2"/>
</dbReference>
<evidence type="ECO:0000259" key="8">
    <source>
        <dbReference type="PROSITE" id="PS51372"/>
    </source>
</evidence>
<feature type="domain" description="PTS EIIB type-2" evidence="7">
    <location>
        <begin position="407"/>
        <end position="498"/>
    </location>
</feature>
<dbReference type="InterPro" id="IPR003501">
    <property type="entry name" value="PTS_EIIB_2/3"/>
</dbReference>
<keyword evidence="10" id="KW-1185">Reference proteome</keyword>
<dbReference type="PANTHER" id="PTHR30185:SF13">
    <property type="entry name" value="LICABCH OPERON REGULATOR-RELATED"/>
    <property type="match status" value="1"/>
</dbReference>
<keyword evidence="1" id="KW-0808">Transferase</keyword>
<dbReference type="SUPFAM" id="SSF63520">
    <property type="entry name" value="PTS-regulatory domain, PRD"/>
    <property type="match status" value="2"/>
</dbReference>
<evidence type="ECO:0000313" key="10">
    <source>
        <dbReference type="Proteomes" id="UP000184079"/>
    </source>
</evidence>
<dbReference type="EMBL" id="FQXD01000008">
    <property type="protein sequence ID" value="SHH54320.1"/>
    <property type="molecule type" value="Genomic_DNA"/>
</dbReference>
<dbReference type="Gene3D" id="1.10.10.10">
    <property type="entry name" value="Winged helix-like DNA-binding domain superfamily/Winged helix DNA-binding domain"/>
    <property type="match status" value="2"/>
</dbReference>
<dbReference type="InterPro" id="IPR036634">
    <property type="entry name" value="PRD_sf"/>
</dbReference>
<gene>
    <name evidence="9" type="ORF">SAMN05421807_108144</name>
</gene>
<dbReference type="GO" id="GO:0006355">
    <property type="term" value="P:regulation of DNA-templated transcription"/>
    <property type="evidence" value="ECO:0007669"/>
    <property type="project" value="InterPro"/>
</dbReference>